<reference evidence="5" key="1">
    <citation type="journal article" date="2023" name="Mol. Biol. Evol.">
        <title>Third-Generation Sequencing Reveals the Adaptive Role of the Epigenome in Three Deep-Sea Polychaetes.</title>
        <authorList>
            <person name="Perez M."/>
            <person name="Aroh O."/>
            <person name="Sun Y."/>
            <person name="Lan Y."/>
            <person name="Juniper S.K."/>
            <person name="Young C.R."/>
            <person name="Angers B."/>
            <person name="Qian P.Y."/>
        </authorList>
    </citation>
    <scope>NUCLEOTIDE SEQUENCE</scope>
    <source>
        <strain evidence="5">P08H-3</strain>
    </source>
</reference>
<dbReference type="Gene3D" id="2.130.10.10">
    <property type="entry name" value="YVTN repeat-like/Quinoprotein amine dehydrogenase"/>
    <property type="match status" value="2"/>
</dbReference>
<dbReference type="InterPro" id="IPR015943">
    <property type="entry name" value="WD40/YVTN_repeat-like_dom_sf"/>
</dbReference>
<evidence type="ECO:0000256" key="1">
    <source>
        <dbReference type="ARBA" id="ARBA00022574"/>
    </source>
</evidence>
<protein>
    <recommendedName>
        <fullName evidence="4">NWD1/2-like winged helix-turn-helix domain-containing protein</fullName>
    </recommendedName>
</protein>
<comment type="caution">
    <text evidence="5">The sequence shown here is derived from an EMBL/GenBank/DDBJ whole genome shotgun (WGS) entry which is preliminary data.</text>
</comment>
<evidence type="ECO:0000256" key="3">
    <source>
        <dbReference type="SAM" id="MobiDB-lite"/>
    </source>
</evidence>
<keyword evidence="1" id="KW-0853">WD repeat</keyword>
<dbReference type="EMBL" id="JAODUP010000285">
    <property type="protein sequence ID" value="KAK2153799.1"/>
    <property type="molecule type" value="Genomic_DNA"/>
</dbReference>
<dbReference type="Gene3D" id="1.25.40.370">
    <property type="match status" value="1"/>
</dbReference>
<evidence type="ECO:0000256" key="2">
    <source>
        <dbReference type="ARBA" id="ARBA00022737"/>
    </source>
</evidence>
<accession>A0AAD9JIH5</accession>
<gene>
    <name evidence="5" type="ORF">LSH36_285g01018</name>
</gene>
<keyword evidence="6" id="KW-1185">Reference proteome</keyword>
<dbReference type="InterPro" id="IPR052752">
    <property type="entry name" value="NACHT-WD_repeat"/>
</dbReference>
<dbReference type="InterPro" id="IPR011044">
    <property type="entry name" value="Quino_amine_DH_bsu"/>
</dbReference>
<evidence type="ECO:0000259" key="4">
    <source>
        <dbReference type="Pfam" id="PF25469"/>
    </source>
</evidence>
<dbReference type="Gene3D" id="3.40.50.300">
    <property type="entry name" value="P-loop containing nucleotide triphosphate hydrolases"/>
    <property type="match status" value="1"/>
</dbReference>
<dbReference type="InterPro" id="IPR027417">
    <property type="entry name" value="P-loop_NTPase"/>
</dbReference>
<evidence type="ECO:0000313" key="6">
    <source>
        <dbReference type="Proteomes" id="UP001208570"/>
    </source>
</evidence>
<dbReference type="SUPFAM" id="SSF52540">
    <property type="entry name" value="P-loop containing nucleoside triphosphate hydrolases"/>
    <property type="match status" value="1"/>
</dbReference>
<dbReference type="Proteomes" id="UP001208570">
    <property type="component" value="Unassembled WGS sequence"/>
</dbReference>
<feature type="region of interest" description="Disordered" evidence="3">
    <location>
        <begin position="1664"/>
        <end position="1709"/>
    </location>
</feature>
<dbReference type="InterPro" id="IPR057588">
    <property type="entry name" value="NWD1/2-like_WH"/>
</dbReference>
<dbReference type="Pfam" id="PF25469">
    <property type="entry name" value="WHD_NWD1"/>
    <property type="match status" value="1"/>
</dbReference>
<proteinExistence type="predicted"/>
<dbReference type="SUPFAM" id="SSF50969">
    <property type="entry name" value="YVTN repeat-like/Quinoprotein amine dehydrogenase"/>
    <property type="match status" value="1"/>
</dbReference>
<feature type="domain" description="NWD1/2-like winged helix-turn-helix" evidence="4">
    <location>
        <begin position="621"/>
        <end position="730"/>
    </location>
</feature>
<dbReference type="PANTHER" id="PTHR19871:SF14">
    <property type="entry name" value="DUF4062 DOMAIN-CONTAINING PROTEIN"/>
    <property type="match status" value="1"/>
</dbReference>
<organism evidence="5 6">
    <name type="scientific">Paralvinella palmiformis</name>
    <dbReference type="NCBI Taxonomy" id="53620"/>
    <lineage>
        <taxon>Eukaryota</taxon>
        <taxon>Metazoa</taxon>
        <taxon>Spiralia</taxon>
        <taxon>Lophotrochozoa</taxon>
        <taxon>Annelida</taxon>
        <taxon>Polychaeta</taxon>
        <taxon>Sedentaria</taxon>
        <taxon>Canalipalpata</taxon>
        <taxon>Terebellida</taxon>
        <taxon>Terebelliformia</taxon>
        <taxon>Alvinellidae</taxon>
        <taxon>Paralvinella</taxon>
    </lineage>
</organism>
<evidence type="ECO:0000313" key="5">
    <source>
        <dbReference type="EMBL" id="KAK2153799.1"/>
    </source>
</evidence>
<dbReference type="PANTHER" id="PTHR19871">
    <property type="entry name" value="BETA TRANSDUCIN-RELATED PROTEIN"/>
    <property type="match status" value="1"/>
</dbReference>
<name>A0AAD9JIH5_9ANNE</name>
<sequence>MTSVLTKDLLAGVFDVTELKKPLSKKVRIYLCSAGTDTLRERDALTEVVYPRLRDYCRENYGLEFQVVDLKWGLTKAWDDHGTERKLCLEELIRCQEFSVGPSFIALIGQKYGERQLPVQIPAQQFDEIINALRRHRNRETRDAFQLEQWYSKDENCSPVMYILQTEEKVRKNIRPQTAVEKAIYGERKDVIWEEAKPDLRRLLSKGLDYCLRDGILQDSDVARYLVSDLEVELQTGIEVSNGHPSRCHALIRNIVDLKNYVDHPSTERFMELTYDEDEGRLKVDIEAEARLRQLIATEIERSIPEDNVGHFSVLWKQDDGISVQLHRDYLEQVCQTFEEMIRLSVDRAAPEEPLIDVSNPDWEIYQHWNVARQHYNRFVGRRELLDVIKSYVLSNDAKPLVLFGNSGVGKTALIAKSAVETHKWFKESVITISRFLDCSSDTRLLLHGLCVQLTSLLNGNLHTVPTDYKELHTHLVKILDQFPDDRNLVIYLDAIQNLASHKGVHDIGWLPAGLKSNVKVVISIGSDSEMLLHALQTEVVNDENNFLEVTPMTDVECLSMLLTMLHADGRTLSSDQQKHLIVEVFARCNTPLYTKLVLQQARQWAADFNLADFEFPGDCTEYIRAMFLKLGEKHGAVITSKAICYLTASGTGLSDCEMEDILSLDDEVLNEVLPNFRMSVRRLPPLVWLRLKKDLKDFICRVDSEGITVYKWEHAVFVEVSRKMYLTGATTKEIHSLLADYYLGVWAGRKKPFARPSSANNNEVSGKADRLVPKQPLTFEPSDTVTRYNRRKYNQVPMHLLLSGRLKELNELVLFNYEWMYNKTKATSLDHVLADFGLNPGVEVSLVEKALRDAQPFIAKNIDNTAAELSGRLLPYYHSHPHIRKLIRECDTSGVEHCAFVPNFPYHDVPGSPLKYSIKTKGPVTDMALMGYDGRLALVKNKDDRFVQMYDLVTGKHRADIFSSVGNMYVSPDGKITVIVDHITEKTLKIHDTESGTFLGQLIPLNQIQLKPKEKYKLSNVSISNEHVCVIATTEMSYLFVGDLASCTFLQALGLDGRSTICEITPDARYVFCNSNENLLAYDLSTLENVTNTTLESRPKKIAFNSDTSRAFVINGVENRLFMLTLSDGGVDFLYKVVLQDSFGDDVIVDVKLSNGEDLLLVQGHNNVVVYDVIGENVQCHFTRPDGIPLEFKLPSSYYTDIHFTSCNFSSDDKFVIATIFRNVYIWNVSTNRLLTYLQAPVGLVEYLFVPPERGHIVTQSSKSDIIQVWGIGDAIGHVGMLDRLTCSVDDVILTSDDRTAFAKCSNSDEIGIFEMKTGKLRDLLTHDGPVKQMTVTSDGNYVLVSLDQAKEGLYNKIWHVTGRKIMYEFGNAAAISVSLDSKNTIFAFCQEDKAFKTPYNLIQYKLHGDNFDEYKLEYEMNFLLCQPFVTPDDKYLVALSSESYDDRRALYRNPTIYAISIEASMTINAYGVDYLRRTVKITRILHIRPYPNNSYTIVCLYTNEPDPEELTPKPYHQCYSFMIFDLCSGVVCQILEEFVSPQVPLDGLLFTDDVSLCIDHESNVFDMGTGFFIKRLYDTDLPPSCLALRGRIALYGDGTCIFAVRLSDQKRIGHVDVHGDVTKIVLGHDQRTIVVGCRDGSVTSYVIIDECYDRPQEVIAELPSRKLDDGPSGSTSSNRLWDKVDVKNGPPYSRPPSAAVGGPKDREMLKKVKPVNRSRSTADPLMYMSSRSKTCVIQ</sequence>
<dbReference type="SUPFAM" id="SSF82171">
    <property type="entry name" value="DPP6 N-terminal domain-like"/>
    <property type="match status" value="1"/>
</dbReference>
<keyword evidence="2" id="KW-0677">Repeat</keyword>